<evidence type="ECO:0000256" key="7">
    <source>
        <dbReference type="ARBA" id="ARBA00024328"/>
    </source>
</evidence>
<dbReference type="PROSITE" id="PS00012">
    <property type="entry name" value="PHOSPHOPANTETHEINE"/>
    <property type="match status" value="1"/>
</dbReference>
<dbReference type="RefSeq" id="WP_075474218.1">
    <property type="nucleotide sequence ID" value="NZ_CP011299.1"/>
</dbReference>
<dbReference type="InterPro" id="IPR036736">
    <property type="entry name" value="ACP-like_sf"/>
</dbReference>
<dbReference type="PANTHER" id="PTHR20863:SF76">
    <property type="entry name" value="CARRIER DOMAIN-CONTAINING PROTEIN"/>
    <property type="match status" value="1"/>
</dbReference>
<dbReference type="GO" id="GO:0000035">
    <property type="term" value="F:acyl binding"/>
    <property type="evidence" value="ECO:0007669"/>
    <property type="project" value="TreeGrafter"/>
</dbReference>
<dbReference type="Proteomes" id="UP000077654">
    <property type="component" value="Chromosome"/>
</dbReference>
<dbReference type="GO" id="GO:0036104">
    <property type="term" value="P:Kdo2-lipid A biosynthetic process"/>
    <property type="evidence" value="ECO:0007669"/>
    <property type="project" value="UniProtKB-UniPathway"/>
</dbReference>
<keyword evidence="13" id="KW-1185">Reference proteome</keyword>
<name>A0A172WDN9_BUCSC</name>
<dbReference type="NCBIfam" id="NF002148">
    <property type="entry name" value="PRK00982.1-2"/>
    <property type="match status" value="1"/>
</dbReference>
<accession>A0A172WDN9</accession>
<feature type="domain" description="Carrier" evidence="11">
    <location>
        <begin position="1"/>
        <end position="77"/>
    </location>
</feature>
<evidence type="ECO:0000256" key="4">
    <source>
        <dbReference type="ARBA" id="ARBA00022832"/>
    </source>
</evidence>
<dbReference type="Pfam" id="PF00550">
    <property type="entry name" value="PP-binding"/>
    <property type="match status" value="1"/>
</dbReference>
<dbReference type="STRING" id="118110.XW81_01620"/>
<proteinExistence type="inferred from homology"/>
<dbReference type="OrthoDB" id="9804551at2"/>
<comment type="subcellular location">
    <subcellularLocation>
        <location evidence="8">Cytoplasm</location>
    </subcellularLocation>
</comment>
<comment type="function">
    <text evidence="8 10">Carrier of the growing fatty acid chain in fatty acid biosynthesis.</text>
</comment>
<evidence type="ECO:0000256" key="3">
    <source>
        <dbReference type="ARBA" id="ARBA00022553"/>
    </source>
</evidence>
<evidence type="ECO:0000313" key="12">
    <source>
        <dbReference type="EMBL" id="ANF17096.1"/>
    </source>
</evidence>
<dbReference type="PANTHER" id="PTHR20863">
    <property type="entry name" value="ACYL CARRIER PROTEIN"/>
    <property type="match status" value="1"/>
</dbReference>
<gene>
    <name evidence="8" type="primary">acpP</name>
    <name evidence="12" type="ORF">XW81_01620</name>
</gene>
<evidence type="ECO:0000256" key="1">
    <source>
        <dbReference type="ARBA" id="ARBA00022450"/>
    </source>
</evidence>
<reference evidence="12 13" key="1">
    <citation type="submission" date="2015-04" db="EMBL/GenBank/DDBJ databases">
        <title>Buchnera aphidicola assembly.</title>
        <authorList>
            <person name="Zhang Y."/>
        </authorList>
    </citation>
    <scope>NUCLEOTIDE SEQUENCE [LARGE SCALE GENOMIC DNA]</scope>
    <source>
        <strain evidence="12 13">SC</strain>
    </source>
</reference>
<dbReference type="GO" id="GO:0000036">
    <property type="term" value="F:acyl carrier activity"/>
    <property type="evidence" value="ECO:0007669"/>
    <property type="project" value="UniProtKB-UniRule"/>
</dbReference>
<evidence type="ECO:0000256" key="5">
    <source>
        <dbReference type="ARBA" id="ARBA00023098"/>
    </source>
</evidence>
<evidence type="ECO:0000313" key="13">
    <source>
        <dbReference type="Proteomes" id="UP000077654"/>
    </source>
</evidence>
<comment type="PTM">
    <text evidence="8">4'-phosphopantetheine is transferred from CoA to a specific serine of apo-ACP by AcpS. This modification is essential for activity because fatty acids are bound in thioester linkage to the sulfhydryl of the prosthetic group.</text>
</comment>
<dbReference type="SUPFAM" id="SSF47336">
    <property type="entry name" value="ACP-like"/>
    <property type="match status" value="1"/>
</dbReference>
<dbReference type="NCBIfam" id="NF002150">
    <property type="entry name" value="PRK00982.1-4"/>
    <property type="match status" value="1"/>
</dbReference>
<dbReference type="PROSITE" id="PS50075">
    <property type="entry name" value="CARRIER"/>
    <property type="match status" value="1"/>
</dbReference>
<dbReference type="AlphaFoldDB" id="A0A172WDN9"/>
<comment type="pathway">
    <text evidence="8 10">Lipid metabolism; fatty acid biosynthesis.</text>
</comment>
<comment type="PTM">
    <text evidence="10">4'-phosphopantetheine is transferred from CoA to a specific serine of apo-ACP by acpS.</text>
</comment>
<dbReference type="Gene3D" id="1.10.1200.10">
    <property type="entry name" value="ACP-like"/>
    <property type="match status" value="1"/>
</dbReference>
<organism evidence="12 13">
    <name type="scientific">Buchnera aphidicola subsp. Schlechtendalia chinensis</name>
    <dbReference type="NCBI Taxonomy" id="118110"/>
    <lineage>
        <taxon>Bacteria</taxon>
        <taxon>Pseudomonadati</taxon>
        <taxon>Pseudomonadota</taxon>
        <taxon>Gammaproteobacteria</taxon>
        <taxon>Enterobacterales</taxon>
        <taxon>Erwiniaceae</taxon>
        <taxon>Buchnera</taxon>
    </lineage>
</organism>
<keyword evidence="8" id="KW-0963">Cytoplasm</keyword>
<evidence type="ECO:0000256" key="8">
    <source>
        <dbReference type="HAMAP-Rule" id="MF_01217"/>
    </source>
</evidence>
<dbReference type="EMBL" id="CP011299">
    <property type="protein sequence ID" value="ANF17096.1"/>
    <property type="molecule type" value="Genomic_DNA"/>
</dbReference>
<keyword evidence="6 8" id="KW-0275">Fatty acid biosynthesis</keyword>
<keyword evidence="4 8" id="KW-0276">Fatty acid metabolism</keyword>
<dbReference type="InterPro" id="IPR003231">
    <property type="entry name" value="ACP"/>
</dbReference>
<dbReference type="UniPathway" id="UPA00360"/>
<evidence type="ECO:0000256" key="10">
    <source>
        <dbReference type="RuleBase" id="RU003545"/>
    </source>
</evidence>
<dbReference type="InterPro" id="IPR009081">
    <property type="entry name" value="PP-bd_ACP"/>
</dbReference>
<keyword evidence="5 8" id="KW-0443">Lipid metabolism</keyword>
<keyword evidence="1 8" id="KW-0596">Phosphopantetheine</keyword>
<dbReference type="GO" id="GO:0005737">
    <property type="term" value="C:cytoplasm"/>
    <property type="evidence" value="ECO:0007669"/>
    <property type="project" value="UniProtKB-SubCell"/>
</dbReference>
<evidence type="ECO:0000256" key="2">
    <source>
        <dbReference type="ARBA" id="ARBA00022516"/>
    </source>
</evidence>
<feature type="modified residue" description="O-(pantetheine 4'-phosphoryl)serine" evidence="8">
    <location>
        <position position="37"/>
    </location>
</feature>
<sequence>MKNIEKKIVKIISKQLGFKKEEIHMTSSLNEDLGADSLDTVELIMTIEDKFNIEITDKESENFTTVQSIIDLIKKKF</sequence>
<evidence type="ECO:0000256" key="6">
    <source>
        <dbReference type="ARBA" id="ARBA00023160"/>
    </source>
</evidence>
<protein>
    <recommendedName>
        <fullName evidence="8 9">Acyl carrier protein</fullName>
        <shortName evidence="8">ACP</shortName>
    </recommendedName>
</protein>
<dbReference type="GO" id="GO:0016020">
    <property type="term" value="C:membrane"/>
    <property type="evidence" value="ECO:0007669"/>
    <property type="project" value="GOC"/>
</dbReference>
<evidence type="ECO:0000259" key="11">
    <source>
        <dbReference type="PROSITE" id="PS50075"/>
    </source>
</evidence>
<comment type="similarity">
    <text evidence="8">Belongs to the acyl carrier protein (ACP) family.</text>
</comment>
<dbReference type="InterPro" id="IPR006162">
    <property type="entry name" value="Ppantetheine_attach_site"/>
</dbReference>
<comment type="pathway">
    <text evidence="7">Glycolipid biosynthesis; KDO(2)-lipid A biosynthesis.</text>
</comment>
<dbReference type="UniPathway" id="UPA00094"/>
<keyword evidence="3 8" id="KW-0597">Phosphoprotein</keyword>
<evidence type="ECO:0000256" key="9">
    <source>
        <dbReference type="NCBIfam" id="TIGR00517"/>
    </source>
</evidence>
<keyword evidence="2 8" id="KW-0444">Lipid biosynthesis</keyword>
<dbReference type="HAMAP" id="MF_01217">
    <property type="entry name" value="Acyl_carrier"/>
    <property type="match status" value="1"/>
</dbReference>
<dbReference type="NCBIfam" id="TIGR00517">
    <property type="entry name" value="acyl_carrier"/>
    <property type="match status" value="1"/>
</dbReference>
<dbReference type="PATRIC" id="fig|118110.3.peg.325"/>